<feature type="transmembrane region" description="Helical" evidence="7">
    <location>
        <begin position="256"/>
        <end position="274"/>
    </location>
</feature>
<evidence type="ECO:0000256" key="6">
    <source>
        <dbReference type="ARBA" id="ARBA00023136"/>
    </source>
</evidence>
<feature type="domain" description="THH1/TOM1/TOM3" evidence="8">
    <location>
        <begin position="20"/>
        <end position="290"/>
    </location>
</feature>
<evidence type="ECO:0000256" key="2">
    <source>
        <dbReference type="ARBA" id="ARBA00006779"/>
    </source>
</evidence>
<feature type="transmembrane region" description="Helical" evidence="7">
    <location>
        <begin position="36"/>
        <end position="60"/>
    </location>
</feature>
<evidence type="ECO:0000259" key="8">
    <source>
        <dbReference type="Pfam" id="PF06454"/>
    </source>
</evidence>
<accession>A0AAV1WGB3</accession>
<keyword evidence="4 7" id="KW-0812">Transmembrane</keyword>
<feature type="transmembrane region" description="Helical" evidence="7">
    <location>
        <begin position="176"/>
        <end position="198"/>
    </location>
</feature>
<dbReference type="InterPro" id="IPR009457">
    <property type="entry name" value="THH1/TOM1/TOM3_dom"/>
</dbReference>
<protein>
    <recommendedName>
        <fullName evidence="8">THH1/TOM1/TOM3 domain-containing protein</fullName>
    </recommendedName>
</protein>
<evidence type="ECO:0000256" key="3">
    <source>
        <dbReference type="ARBA" id="ARBA00022554"/>
    </source>
</evidence>
<comment type="subcellular location">
    <subcellularLocation>
        <location evidence="1">Vacuole membrane</location>
        <topology evidence="1">Multi-pass membrane protein</topology>
    </subcellularLocation>
</comment>
<evidence type="ECO:0000256" key="1">
    <source>
        <dbReference type="ARBA" id="ARBA00004128"/>
    </source>
</evidence>
<keyword evidence="10" id="KW-1185">Reference proteome</keyword>
<keyword evidence="3" id="KW-0926">Vacuole</keyword>
<sequence length="290" mass="33201">MGVDNGTAAVVAALELTPSSSWWNDINESPAWQDNIFHTLSVLYAIVAAVALVQLVRIQLRVPEYGWTTQKVFHLLNCLVNGVRCLVFIFFRGVEKIKPKIVHHILLDVPSLAFFTTYALLVLFWAEIYYQARAVSTDGLKPSFYAINVVVYAIQIILWLILWWKPISVLVILSKMFFAGISLFAALGFLLYGGRLFFMLQRFPVESRGRRKKLQEVGYVTTICFLCFLIRCIMMCFGAFNEDANLDVLNHPILNFIYYLLAEILPSSLVLFILRKLPPKRGITQYHPIR</sequence>
<feature type="transmembrane region" description="Helical" evidence="7">
    <location>
        <begin position="219"/>
        <end position="240"/>
    </location>
</feature>
<comment type="similarity">
    <text evidence="2">Belongs to the plant tobamovirus multiplication TOM1 protein family.</text>
</comment>
<dbReference type="Pfam" id="PF06454">
    <property type="entry name" value="THH1_TOM1-3_dom"/>
    <property type="match status" value="1"/>
</dbReference>
<dbReference type="AlphaFoldDB" id="A0AAV1WGB3"/>
<feature type="transmembrane region" description="Helical" evidence="7">
    <location>
        <begin position="111"/>
        <end position="132"/>
    </location>
</feature>
<feature type="transmembrane region" description="Helical" evidence="7">
    <location>
        <begin position="144"/>
        <end position="164"/>
    </location>
</feature>
<evidence type="ECO:0000256" key="5">
    <source>
        <dbReference type="ARBA" id="ARBA00022989"/>
    </source>
</evidence>
<evidence type="ECO:0000313" key="10">
    <source>
        <dbReference type="Proteomes" id="UP001497480"/>
    </source>
</evidence>
<dbReference type="InterPro" id="IPR040226">
    <property type="entry name" value="THH1/TOM1/TOM3"/>
</dbReference>
<evidence type="ECO:0000313" key="9">
    <source>
        <dbReference type="EMBL" id="CAL0308400.1"/>
    </source>
</evidence>
<gene>
    <name evidence="9" type="ORF">LLUT_LOCUS9460</name>
</gene>
<evidence type="ECO:0000256" key="7">
    <source>
        <dbReference type="SAM" id="Phobius"/>
    </source>
</evidence>
<organism evidence="9 10">
    <name type="scientific">Lupinus luteus</name>
    <name type="common">European yellow lupine</name>
    <dbReference type="NCBI Taxonomy" id="3873"/>
    <lineage>
        <taxon>Eukaryota</taxon>
        <taxon>Viridiplantae</taxon>
        <taxon>Streptophyta</taxon>
        <taxon>Embryophyta</taxon>
        <taxon>Tracheophyta</taxon>
        <taxon>Spermatophyta</taxon>
        <taxon>Magnoliopsida</taxon>
        <taxon>eudicotyledons</taxon>
        <taxon>Gunneridae</taxon>
        <taxon>Pentapetalae</taxon>
        <taxon>rosids</taxon>
        <taxon>fabids</taxon>
        <taxon>Fabales</taxon>
        <taxon>Fabaceae</taxon>
        <taxon>Papilionoideae</taxon>
        <taxon>50 kb inversion clade</taxon>
        <taxon>genistoids sensu lato</taxon>
        <taxon>core genistoids</taxon>
        <taxon>Genisteae</taxon>
        <taxon>Lupinus</taxon>
    </lineage>
</organism>
<evidence type="ECO:0000256" key="4">
    <source>
        <dbReference type="ARBA" id="ARBA00022692"/>
    </source>
</evidence>
<dbReference type="GO" id="GO:0005774">
    <property type="term" value="C:vacuolar membrane"/>
    <property type="evidence" value="ECO:0007669"/>
    <property type="project" value="UniProtKB-SubCell"/>
</dbReference>
<dbReference type="PANTHER" id="PTHR31142:SF44">
    <property type="entry name" value="TOBAMOVIRUS MULTIPLICATION-LIKE PROTEIN"/>
    <property type="match status" value="1"/>
</dbReference>
<name>A0AAV1WGB3_LUPLU</name>
<dbReference type="PANTHER" id="PTHR31142">
    <property type="entry name" value="TOBAMOVIRUS MULTIPLICATION PROTEIN 1-LIKE ISOFORM X1"/>
    <property type="match status" value="1"/>
</dbReference>
<reference evidence="9 10" key="1">
    <citation type="submission" date="2024-03" db="EMBL/GenBank/DDBJ databases">
        <authorList>
            <person name="Martinez-Hernandez J."/>
        </authorList>
    </citation>
    <scope>NUCLEOTIDE SEQUENCE [LARGE SCALE GENOMIC DNA]</scope>
</reference>
<dbReference type="EMBL" id="CAXHTB010000006">
    <property type="protein sequence ID" value="CAL0308400.1"/>
    <property type="molecule type" value="Genomic_DNA"/>
</dbReference>
<dbReference type="Proteomes" id="UP001497480">
    <property type="component" value="Unassembled WGS sequence"/>
</dbReference>
<comment type="caution">
    <text evidence="9">The sequence shown here is derived from an EMBL/GenBank/DDBJ whole genome shotgun (WGS) entry which is preliminary data.</text>
</comment>
<keyword evidence="5 7" id="KW-1133">Transmembrane helix</keyword>
<keyword evidence="6 7" id="KW-0472">Membrane</keyword>
<proteinExistence type="inferred from homology"/>
<feature type="transmembrane region" description="Helical" evidence="7">
    <location>
        <begin position="72"/>
        <end position="91"/>
    </location>
</feature>